<comment type="caution">
    <text evidence="3">The sequence shown here is derived from an EMBL/GenBank/DDBJ whole genome shotgun (WGS) entry which is preliminary data.</text>
</comment>
<feature type="transmembrane region" description="Helical" evidence="2">
    <location>
        <begin position="232"/>
        <end position="249"/>
    </location>
</feature>
<sequence length="252" mass="28345">MSLARFENSIFHTRPCLPSSDSIPATEHRQRLHGIGSRQLTVSGSLRAHRRDLFSPFKTNRSRPSLFDRFNHVDRFTPRSSSLRKLHGRCNAEPPKWADEPVGSESSGDAFDPLLSRVREQVAELEDLGVSRKDLRRYAAGMYSDVKAVKIIQQIFEESDIPDERDTRSTLRKMETNLDLVLERERADAGLSSETVVTALEVEGLETDLTDQEKRAMGATIGKFAAASIDNALWSSVTLVLLILTLFVFRSN</sequence>
<dbReference type="EMBL" id="LGRX02026163">
    <property type="protein sequence ID" value="KAK3251249.1"/>
    <property type="molecule type" value="Genomic_DNA"/>
</dbReference>
<dbReference type="Proteomes" id="UP001190700">
    <property type="component" value="Unassembled WGS sequence"/>
</dbReference>
<keyword evidence="2" id="KW-1133">Transmembrane helix</keyword>
<proteinExistence type="predicted"/>
<organism evidence="3 4">
    <name type="scientific">Cymbomonas tetramitiformis</name>
    <dbReference type="NCBI Taxonomy" id="36881"/>
    <lineage>
        <taxon>Eukaryota</taxon>
        <taxon>Viridiplantae</taxon>
        <taxon>Chlorophyta</taxon>
        <taxon>Pyramimonadophyceae</taxon>
        <taxon>Pyramimonadales</taxon>
        <taxon>Pyramimonadaceae</taxon>
        <taxon>Cymbomonas</taxon>
    </lineage>
</organism>
<keyword evidence="4" id="KW-1185">Reference proteome</keyword>
<keyword evidence="2" id="KW-0812">Transmembrane</keyword>
<evidence type="ECO:0000256" key="2">
    <source>
        <dbReference type="SAM" id="Phobius"/>
    </source>
</evidence>
<protein>
    <submittedName>
        <fullName evidence="3">Uncharacterized protein</fullName>
    </submittedName>
</protein>
<evidence type="ECO:0000256" key="1">
    <source>
        <dbReference type="SAM" id="MobiDB-lite"/>
    </source>
</evidence>
<dbReference type="AlphaFoldDB" id="A0AAE0CBL1"/>
<evidence type="ECO:0000313" key="4">
    <source>
        <dbReference type="Proteomes" id="UP001190700"/>
    </source>
</evidence>
<keyword evidence="2" id="KW-0472">Membrane</keyword>
<gene>
    <name evidence="3" type="ORF">CYMTET_39401</name>
</gene>
<accession>A0AAE0CBL1</accession>
<name>A0AAE0CBL1_9CHLO</name>
<feature type="region of interest" description="Disordered" evidence="1">
    <location>
        <begin position="92"/>
        <end position="111"/>
    </location>
</feature>
<reference evidence="3 4" key="1">
    <citation type="journal article" date="2015" name="Genome Biol. Evol.">
        <title>Comparative Genomics of a Bacterivorous Green Alga Reveals Evolutionary Causalities and Consequences of Phago-Mixotrophic Mode of Nutrition.</title>
        <authorList>
            <person name="Burns J.A."/>
            <person name="Paasch A."/>
            <person name="Narechania A."/>
            <person name="Kim E."/>
        </authorList>
    </citation>
    <scope>NUCLEOTIDE SEQUENCE [LARGE SCALE GENOMIC DNA]</scope>
    <source>
        <strain evidence="3 4">PLY_AMNH</strain>
    </source>
</reference>
<evidence type="ECO:0000313" key="3">
    <source>
        <dbReference type="EMBL" id="KAK3251249.1"/>
    </source>
</evidence>